<dbReference type="GO" id="GO:0008932">
    <property type="term" value="F:lytic endotransglycosylase activity"/>
    <property type="evidence" value="ECO:0007669"/>
    <property type="project" value="UniProtKB-UniRule"/>
</dbReference>
<evidence type="ECO:0000256" key="1">
    <source>
        <dbReference type="ARBA" id="ARBA00022475"/>
    </source>
</evidence>
<evidence type="ECO:0000256" key="6">
    <source>
        <dbReference type="ARBA" id="ARBA00023316"/>
    </source>
</evidence>
<evidence type="ECO:0000256" key="3">
    <source>
        <dbReference type="ARBA" id="ARBA00022989"/>
    </source>
</evidence>
<dbReference type="HOGENOM" id="CLU_025574_0_0_5"/>
<dbReference type="GO" id="GO:0009252">
    <property type="term" value="P:peptidoglycan biosynthetic process"/>
    <property type="evidence" value="ECO:0007669"/>
    <property type="project" value="UniProtKB-UniRule"/>
</dbReference>
<dbReference type="HAMAP" id="MF_02065">
    <property type="entry name" value="MltG"/>
    <property type="match status" value="1"/>
</dbReference>
<dbReference type="STRING" id="269796.Rru_A0419"/>
<dbReference type="PATRIC" id="fig|269796.9.peg.475"/>
<evidence type="ECO:0000313" key="9">
    <source>
        <dbReference type="Proteomes" id="UP000001929"/>
    </source>
</evidence>
<comment type="catalytic activity">
    <reaction evidence="7">
        <text>a peptidoglycan chain = a peptidoglycan chain with N-acetyl-1,6-anhydromuramyl-[peptide] at the reducing end + a peptidoglycan chain with N-acetylglucosamine at the non-reducing end.</text>
        <dbReference type="EC" id="4.2.2.29"/>
    </reaction>
</comment>
<sequence length="328" mass="34881">MRAILGVFLVAVLAALTVFGGYLYVTDRFVAAGPLAAERVVVVAPGSGVDGIAATLAREGVINDPLIFKIGVRLAETARQLKAGEYRFTPGMSAEQVMGLLVSGQVVVHRFTVAEGLTTRVVRDIVLAQEDLVGEISLEPGEGALLPETYNYLRGDSRDAVVKRMGAAMGEAIDSLWEHRAPGLPVTTKAQAVVLASIVEKETAVPAERARVAGVFINRLRIGMPLQSDPTVIYGLSAGTGTLGRALTRKDLETPHAWNTYVIPGLPPSPICNPGRESLAAVLNPADGGDLYFVADGSGGHVFAASLDAHNRNVARWRKIQRDQAKRE</sequence>
<name>Q2RXC1_RHORT</name>
<comment type="function">
    <text evidence="7">Functions as a peptidoglycan terminase that cleaves nascent peptidoglycan strands endolytically to terminate their elongation.</text>
</comment>
<comment type="similarity">
    <text evidence="7">Belongs to the transglycosylase MltG family.</text>
</comment>
<evidence type="ECO:0000256" key="2">
    <source>
        <dbReference type="ARBA" id="ARBA00022692"/>
    </source>
</evidence>
<protein>
    <recommendedName>
        <fullName evidence="7">Endolytic murein transglycosylase</fullName>
        <ecNumber evidence="7">4.2.2.29</ecNumber>
    </recommendedName>
    <alternativeName>
        <fullName evidence="7">Peptidoglycan lytic transglycosylase</fullName>
    </alternativeName>
    <alternativeName>
        <fullName evidence="7">Peptidoglycan polymerization terminase</fullName>
    </alternativeName>
</protein>
<keyword evidence="2 7" id="KW-0812">Transmembrane</keyword>
<dbReference type="KEGG" id="rru:Rru_A0419"/>
<dbReference type="InterPro" id="IPR003770">
    <property type="entry name" value="MLTG-like"/>
</dbReference>
<dbReference type="Pfam" id="PF02618">
    <property type="entry name" value="YceG"/>
    <property type="match status" value="1"/>
</dbReference>
<accession>Q2RXC1</accession>
<keyword evidence="6 7" id="KW-0961">Cell wall biogenesis/degradation</keyword>
<dbReference type="PhylomeDB" id="Q2RXC1"/>
<dbReference type="NCBIfam" id="TIGR00247">
    <property type="entry name" value="endolytic transglycosylase MltG"/>
    <property type="match status" value="1"/>
</dbReference>
<evidence type="ECO:0000313" key="8">
    <source>
        <dbReference type="EMBL" id="ABC21224.1"/>
    </source>
</evidence>
<evidence type="ECO:0000256" key="4">
    <source>
        <dbReference type="ARBA" id="ARBA00023136"/>
    </source>
</evidence>
<evidence type="ECO:0000256" key="7">
    <source>
        <dbReference type="HAMAP-Rule" id="MF_02065"/>
    </source>
</evidence>
<dbReference type="CDD" id="cd08010">
    <property type="entry name" value="MltG_like"/>
    <property type="match status" value="1"/>
</dbReference>
<evidence type="ECO:0000256" key="5">
    <source>
        <dbReference type="ARBA" id="ARBA00023239"/>
    </source>
</evidence>
<keyword evidence="9" id="KW-1185">Reference proteome</keyword>
<keyword evidence="4 7" id="KW-0472">Membrane</keyword>
<dbReference type="EC" id="4.2.2.29" evidence="7"/>
<dbReference type="GO" id="GO:0071555">
    <property type="term" value="P:cell wall organization"/>
    <property type="evidence" value="ECO:0007669"/>
    <property type="project" value="UniProtKB-KW"/>
</dbReference>
<dbReference type="GO" id="GO:0005886">
    <property type="term" value="C:plasma membrane"/>
    <property type="evidence" value="ECO:0007669"/>
    <property type="project" value="UniProtKB-UniRule"/>
</dbReference>
<keyword evidence="3 7" id="KW-1133">Transmembrane helix</keyword>
<keyword evidence="7" id="KW-0997">Cell inner membrane</keyword>
<dbReference type="PANTHER" id="PTHR30518">
    <property type="entry name" value="ENDOLYTIC MUREIN TRANSGLYCOSYLASE"/>
    <property type="match status" value="1"/>
</dbReference>
<dbReference type="Gene3D" id="3.30.1490.480">
    <property type="entry name" value="Endolytic murein transglycosylase"/>
    <property type="match status" value="1"/>
</dbReference>
<keyword evidence="5 7" id="KW-0456">Lyase</keyword>
<proteinExistence type="inferred from homology"/>
<dbReference type="AlphaFoldDB" id="Q2RXC1"/>
<dbReference type="PANTHER" id="PTHR30518:SF2">
    <property type="entry name" value="ENDOLYTIC MUREIN TRANSGLYCOSYLASE"/>
    <property type="match status" value="1"/>
</dbReference>
<gene>
    <name evidence="7" type="primary">mltG</name>
    <name evidence="8" type="ordered locus">Rru_A0419</name>
</gene>
<dbReference type="RefSeq" id="WP_011388178.1">
    <property type="nucleotide sequence ID" value="NC_007643.1"/>
</dbReference>
<organism evidence="8 9">
    <name type="scientific">Rhodospirillum rubrum (strain ATCC 11170 / ATH 1.1.1 / DSM 467 / LMG 4362 / NCIMB 8255 / S1)</name>
    <dbReference type="NCBI Taxonomy" id="269796"/>
    <lineage>
        <taxon>Bacteria</taxon>
        <taxon>Pseudomonadati</taxon>
        <taxon>Pseudomonadota</taxon>
        <taxon>Alphaproteobacteria</taxon>
        <taxon>Rhodospirillales</taxon>
        <taxon>Rhodospirillaceae</taxon>
        <taxon>Rhodospirillum</taxon>
    </lineage>
</organism>
<dbReference type="Proteomes" id="UP000001929">
    <property type="component" value="Chromosome"/>
</dbReference>
<dbReference type="Gene3D" id="3.30.160.60">
    <property type="entry name" value="Classic Zinc Finger"/>
    <property type="match status" value="1"/>
</dbReference>
<dbReference type="eggNOG" id="COG1559">
    <property type="taxonomic scope" value="Bacteria"/>
</dbReference>
<feature type="site" description="Important for catalytic activity" evidence="7">
    <location>
        <position position="202"/>
    </location>
</feature>
<dbReference type="EMBL" id="CP000230">
    <property type="protein sequence ID" value="ABC21224.1"/>
    <property type="molecule type" value="Genomic_DNA"/>
</dbReference>
<dbReference type="EnsemblBacteria" id="ABC21224">
    <property type="protein sequence ID" value="ABC21224"/>
    <property type="gene ID" value="Rru_A0419"/>
</dbReference>
<reference evidence="8 9" key="1">
    <citation type="journal article" date="2011" name="Stand. Genomic Sci.">
        <title>Complete genome sequence of Rhodospirillum rubrum type strain (S1).</title>
        <authorList>
            <person name="Munk A.C."/>
            <person name="Copeland A."/>
            <person name="Lucas S."/>
            <person name="Lapidus A."/>
            <person name="Del Rio T.G."/>
            <person name="Barry K."/>
            <person name="Detter J.C."/>
            <person name="Hammon N."/>
            <person name="Israni S."/>
            <person name="Pitluck S."/>
            <person name="Brettin T."/>
            <person name="Bruce D."/>
            <person name="Han C."/>
            <person name="Tapia R."/>
            <person name="Gilna P."/>
            <person name="Schmutz J."/>
            <person name="Larimer F."/>
            <person name="Land M."/>
            <person name="Kyrpides N.C."/>
            <person name="Mavromatis K."/>
            <person name="Richardson P."/>
            <person name="Rohde M."/>
            <person name="Goker M."/>
            <person name="Klenk H.P."/>
            <person name="Zhang Y."/>
            <person name="Roberts G.P."/>
            <person name="Reslewic S."/>
            <person name="Schwartz D.C."/>
        </authorList>
    </citation>
    <scope>NUCLEOTIDE SEQUENCE [LARGE SCALE GENOMIC DNA]</scope>
    <source>
        <strain evidence="9">ATCC 11170 / ATH 1.1.1 / DSM 467 / LMG 4362 / NCIMB 8255 / S1</strain>
    </source>
</reference>
<keyword evidence="1 7" id="KW-1003">Cell membrane</keyword>